<sequence length="139" mass="14925">MLNQVIWPEFSRRYGEKADQTMRKRYRHGTAAPSGGATLLHFAESFLKRWEAHGKVACVPGFLNLLMIVIARPESCQVGLSLCVALPFVCLSVSWSSKGAAFLGSKHAGINGATAATMLARGGTLAYTTSSPEDFSMSA</sequence>
<proteinExistence type="predicted"/>
<dbReference type="AlphaFoldDB" id="A0A158FGZ2"/>
<dbReference type="EMBL" id="FCOK02000005">
    <property type="protein sequence ID" value="SAL19206.1"/>
    <property type="molecule type" value="Genomic_DNA"/>
</dbReference>
<name>A0A158FGZ2_9BURK</name>
<gene>
    <name evidence="1" type="ORF">AWB69_01161</name>
</gene>
<accession>A0A158FGZ2</accession>
<evidence type="ECO:0000313" key="1">
    <source>
        <dbReference type="EMBL" id="SAL19206.1"/>
    </source>
</evidence>
<dbReference type="Proteomes" id="UP000054683">
    <property type="component" value="Unassembled WGS sequence"/>
</dbReference>
<evidence type="ECO:0000313" key="2">
    <source>
        <dbReference type="Proteomes" id="UP000054683"/>
    </source>
</evidence>
<organism evidence="1 2">
    <name type="scientific">Caballeronia udeis</name>
    <dbReference type="NCBI Taxonomy" id="1232866"/>
    <lineage>
        <taxon>Bacteria</taxon>
        <taxon>Pseudomonadati</taxon>
        <taxon>Pseudomonadota</taxon>
        <taxon>Betaproteobacteria</taxon>
        <taxon>Burkholderiales</taxon>
        <taxon>Burkholderiaceae</taxon>
        <taxon>Caballeronia</taxon>
    </lineage>
</organism>
<protein>
    <submittedName>
        <fullName evidence="1">Uncharacterized protein</fullName>
    </submittedName>
</protein>
<reference evidence="1 2" key="1">
    <citation type="submission" date="2016-01" db="EMBL/GenBank/DDBJ databases">
        <authorList>
            <person name="Oliw E.H."/>
        </authorList>
    </citation>
    <scope>NUCLEOTIDE SEQUENCE [LARGE SCALE GENOMIC DNA]</scope>
    <source>
        <strain evidence="1">LMG 27134</strain>
    </source>
</reference>